<proteinExistence type="predicted"/>
<evidence type="ECO:0000313" key="11">
    <source>
        <dbReference type="Proteomes" id="UP001183226"/>
    </source>
</evidence>
<dbReference type="InterPro" id="IPR018247">
    <property type="entry name" value="EF_Hand_1_Ca_BS"/>
</dbReference>
<dbReference type="Pfam" id="PF06271">
    <property type="entry name" value="RDD"/>
    <property type="match status" value="1"/>
</dbReference>
<feature type="transmembrane region" description="Helical" evidence="7">
    <location>
        <begin position="469"/>
        <end position="490"/>
    </location>
</feature>
<evidence type="ECO:0000313" key="10">
    <source>
        <dbReference type="EMBL" id="MDT0304297.1"/>
    </source>
</evidence>
<reference evidence="11" key="1">
    <citation type="submission" date="2023-07" db="EMBL/GenBank/DDBJ databases">
        <title>30 novel species of actinomycetes from the DSMZ collection.</title>
        <authorList>
            <person name="Nouioui I."/>
        </authorList>
    </citation>
    <scope>NUCLEOTIDE SEQUENCE [LARGE SCALE GENOMIC DNA]</scope>
    <source>
        <strain evidence="11">DSM 45055</strain>
    </source>
</reference>
<comment type="caution">
    <text evidence="10">The sequence shown here is derived from an EMBL/GenBank/DDBJ whole genome shotgun (WGS) entry which is preliminary data.</text>
</comment>
<feature type="region of interest" description="Disordered" evidence="6">
    <location>
        <begin position="419"/>
        <end position="438"/>
    </location>
</feature>
<feature type="domain" description="Peptidase C14 caspase" evidence="8">
    <location>
        <begin position="5"/>
        <end position="246"/>
    </location>
</feature>
<sequence>MSGARKALIIAQDVYDDPGLTELRSPAQDALALAEVLRDPDVGAFDVAVVQNEPSPVVAHRVEEFFAEGRREDALLVHFSCHGLKNLSGELFFAARDTVPRLVRSTAVSAYFVRKCMSVCRARNTVLLLDCCFGGAFLEGMGLRSAGDAHVLDSFSAQEMGSGRGWAVVTASNAIEYAFEGDRLAQDAPHAPSVFTSALVSGLSTGEADLNEDGRVSLDELYDYLYDRIRSENPHQTPSCSVHMQGDVYLARSDRRHHALNQLSEPLRRALLSSDQSAQQWGVVQLEAAVTGADIVAAAAAHAALFWLTRQPSHPAGAAAHRILEAALITPVPAALDLGCIAQGAPSPSRLLHLVGPPLALDCKARPRTDAVGVQRMPETGDLVITLSTSNAGPVESSIVLSSPLGDVDVPVTAEVLPASPPEAERSEAPGPVAQEWRSATAPPLADARIDGRGDRPHPKMRRRVLARLIDLVLVFIVGWALLIAALLLAESSGVGITEDSAFFNAWMLLAIFGWGLLIFLYDALLLGRWASTIGMAAVGLRVVDASGGGRIRRRQAFIRAAVFGLPQSIPVLGQFFILIGYLASTPDGRNRPLEDVAASTLVGHAPWGRASD</sequence>
<dbReference type="InterPro" id="IPR051791">
    <property type="entry name" value="Pra-immunoreactive"/>
</dbReference>
<dbReference type="NCBIfam" id="NF047832">
    <property type="entry name" value="caspase_w_EACC1"/>
    <property type="match status" value="1"/>
</dbReference>
<evidence type="ECO:0000256" key="6">
    <source>
        <dbReference type="SAM" id="MobiDB-lite"/>
    </source>
</evidence>
<dbReference type="PANTHER" id="PTHR36115">
    <property type="entry name" value="PROLINE-RICH ANTIGEN HOMOLOG-RELATED"/>
    <property type="match status" value="1"/>
</dbReference>
<keyword evidence="11" id="KW-1185">Reference proteome</keyword>
<keyword evidence="3 7" id="KW-0812">Transmembrane</keyword>
<protein>
    <submittedName>
        <fullName evidence="10">RDD family protein</fullName>
    </submittedName>
</protein>
<keyword evidence="5 7" id="KW-0472">Membrane</keyword>
<evidence type="ECO:0000256" key="5">
    <source>
        <dbReference type="ARBA" id="ARBA00023136"/>
    </source>
</evidence>
<evidence type="ECO:0000256" key="4">
    <source>
        <dbReference type="ARBA" id="ARBA00022989"/>
    </source>
</evidence>
<evidence type="ECO:0000256" key="7">
    <source>
        <dbReference type="SAM" id="Phobius"/>
    </source>
</evidence>
<feature type="transmembrane region" description="Helical" evidence="7">
    <location>
        <begin position="502"/>
        <end position="522"/>
    </location>
</feature>
<dbReference type="InterPro" id="IPR010432">
    <property type="entry name" value="RDD"/>
</dbReference>
<organism evidence="10 11">
    <name type="scientific">Streptomonospora wellingtoniae</name>
    <dbReference type="NCBI Taxonomy" id="3075544"/>
    <lineage>
        <taxon>Bacteria</taxon>
        <taxon>Bacillati</taxon>
        <taxon>Actinomycetota</taxon>
        <taxon>Actinomycetes</taxon>
        <taxon>Streptosporangiales</taxon>
        <taxon>Nocardiopsidaceae</taxon>
        <taxon>Streptomonospora</taxon>
    </lineage>
</organism>
<keyword evidence="2" id="KW-1003">Cell membrane</keyword>
<dbReference type="EMBL" id="JAVREK010000023">
    <property type="protein sequence ID" value="MDT0304297.1"/>
    <property type="molecule type" value="Genomic_DNA"/>
</dbReference>
<evidence type="ECO:0000259" key="9">
    <source>
        <dbReference type="Pfam" id="PF06271"/>
    </source>
</evidence>
<feature type="transmembrane region" description="Helical" evidence="7">
    <location>
        <begin position="561"/>
        <end position="584"/>
    </location>
</feature>
<dbReference type="PANTHER" id="PTHR36115:SF4">
    <property type="entry name" value="MEMBRANE PROTEIN"/>
    <property type="match status" value="1"/>
</dbReference>
<evidence type="ECO:0000256" key="1">
    <source>
        <dbReference type="ARBA" id="ARBA00004651"/>
    </source>
</evidence>
<dbReference type="SUPFAM" id="SSF52129">
    <property type="entry name" value="Caspase-like"/>
    <property type="match status" value="1"/>
</dbReference>
<name>A0ABU2KYS6_9ACTN</name>
<accession>A0ABU2KYS6</accession>
<dbReference type="Pfam" id="PF00656">
    <property type="entry name" value="Peptidase_C14"/>
    <property type="match status" value="1"/>
</dbReference>
<evidence type="ECO:0000256" key="2">
    <source>
        <dbReference type="ARBA" id="ARBA00022475"/>
    </source>
</evidence>
<gene>
    <name evidence="10" type="ORF">RM446_19440</name>
</gene>
<dbReference type="InterPro" id="IPR029030">
    <property type="entry name" value="Caspase-like_dom_sf"/>
</dbReference>
<dbReference type="Proteomes" id="UP001183226">
    <property type="component" value="Unassembled WGS sequence"/>
</dbReference>
<comment type="subcellular location">
    <subcellularLocation>
        <location evidence="1">Cell membrane</location>
        <topology evidence="1">Multi-pass membrane protein</topology>
    </subcellularLocation>
</comment>
<dbReference type="PROSITE" id="PS00018">
    <property type="entry name" value="EF_HAND_1"/>
    <property type="match status" value="1"/>
</dbReference>
<dbReference type="RefSeq" id="WP_311546793.1">
    <property type="nucleotide sequence ID" value="NZ_JAVREK010000023.1"/>
</dbReference>
<evidence type="ECO:0000256" key="3">
    <source>
        <dbReference type="ARBA" id="ARBA00022692"/>
    </source>
</evidence>
<keyword evidence="4 7" id="KW-1133">Transmembrane helix</keyword>
<evidence type="ECO:0000259" key="8">
    <source>
        <dbReference type="Pfam" id="PF00656"/>
    </source>
</evidence>
<dbReference type="InterPro" id="IPR011600">
    <property type="entry name" value="Pept_C14_caspase"/>
</dbReference>
<feature type="domain" description="RDD" evidence="9">
    <location>
        <begin position="459"/>
        <end position="599"/>
    </location>
</feature>
<dbReference type="Gene3D" id="3.40.50.1460">
    <property type="match status" value="1"/>
</dbReference>